<reference evidence="1 2" key="1">
    <citation type="journal article" date="2016" name="Mol. Biol. Evol.">
        <title>Comparative Genomics of Early-Diverging Mushroom-Forming Fungi Provides Insights into the Origins of Lignocellulose Decay Capabilities.</title>
        <authorList>
            <person name="Nagy L.G."/>
            <person name="Riley R."/>
            <person name="Tritt A."/>
            <person name="Adam C."/>
            <person name="Daum C."/>
            <person name="Floudas D."/>
            <person name="Sun H."/>
            <person name="Yadav J.S."/>
            <person name="Pangilinan J."/>
            <person name="Larsson K.H."/>
            <person name="Matsuura K."/>
            <person name="Barry K."/>
            <person name="Labutti K."/>
            <person name="Kuo R."/>
            <person name="Ohm R.A."/>
            <person name="Bhattacharya S.S."/>
            <person name="Shirouzu T."/>
            <person name="Yoshinaga Y."/>
            <person name="Martin F.M."/>
            <person name="Grigoriev I.V."/>
            <person name="Hibbett D.S."/>
        </authorList>
    </citation>
    <scope>NUCLEOTIDE SEQUENCE [LARGE SCALE GENOMIC DNA]</scope>
    <source>
        <strain evidence="1 2">L-15889</strain>
    </source>
</reference>
<protein>
    <submittedName>
        <fullName evidence="1">Uncharacterized protein</fullName>
    </submittedName>
</protein>
<organism evidence="1 2">
    <name type="scientific">Daedalea quercina L-15889</name>
    <dbReference type="NCBI Taxonomy" id="1314783"/>
    <lineage>
        <taxon>Eukaryota</taxon>
        <taxon>Fungi</taxon>
        <taxon>Dikarya</taxon>
        <taxon>Basidiomycota</taxon>
        <taxon>Agaricomycotina</taxon>
        <taxon>Agaricomycetes</taxon>
        <taxon>Polyporales</taxon>
        <taxon>Fomitopsis</taxon>
    </lineage>
</organism>
<keyword evidence="2" id="KW-1185">Reference proteome</keyword>
<gene>
    <name evidence="1" type="ORF">DAEQUDRAFT_770992</name>
</gene>
<dbReference type="Proteomes" id="UP000076727">
    <property type="component" value="Unassembled WGS sequence"/>
</dbReference>
<name>A0A165KEZ8_9APHY</name>
<evidence type="ECO:0000313" key="2">
    <source>
        <dbReference type="Proteomes" id="UP000076727"/>
    </source>
</evidence>
<sequence length="91" mass="9839">METGIPPPVWSGVIPVVLFLGCDPHIETKVLGALCEDIAEGGAYLMSLSLCSHCIALGAFYLDKLQEGNPPSRAEAPNRIVKFELVIRFPD</sequence>
<accession>A0A165KEZ8</accession>
<dbReference type="AlphaFoldDB" id="A0A165KEZ8"/>
<evidence type="ECO:0000313" key="1">
    <source>
        <dbReference type="EMBL" id="KZT63049.1"/>
    </source>
</evidence>
<dbReference type="EMBL" id="KV429316">
    <property type="protein sequence ID" value="KZT63049.1"/>
    <property type="molecule type" value="Genomic_DNA"/>
</dbReference>
<proteinExistence type="predicted"/>